<dbReference type="SUPFAM" id="SSF54495">
    <property type="entry name" value="UBC-like"/>
    <property type="match status" value="1"/>
</dbReference>
<evidence type="ECO:0000313" key="3">
    <source>
        <dbReference type="EMBL" id="GER47927.1"/>
    </source>
</evidence>
<accession>A0A5A7QU07</accession>
<organism evidence="3 4">
    <name type="scientific">Striga asiatica</name>
    <name type="common">Asiatic witchweed</name>
    <name type="synonym">Buchnera asiatica</name>
    <dbReference type="NCBI Taxonomy" id="4170"/>
    <lineage>
        <taxon>Eukaryota</taxon>
        <taxon>Viridiplantae</taxon>
        <taxon>Streptophyta</taxon>
        <taxon>Embryophyta</taxon>
        <taxon>Tracheophyta</taxon>
        <taxon>Spermatophyta</taxon>
        <taxon>Magnoliopsida</taxon>
        <taxon>eudicotyledons</taxon>
        <taxon>Gunneridae</taxon>
        <taxon>Pentapetalae</taxon>
        <taxon>asterids</taxon>
        <taxon>lamiids</taxon>
        <taxon>Lamiales</taxon>
        <taxon>Orobanchaceae</taxon>
        <taxon>Buchnereae</taxon>
        <taxon>Striga</taxon>
    </lineage>
</organism>
<dbReference type="OrthoDB" id="10249039at2759"/>
<proteinExistence type="predicted"/>
<protein>
    <submittedName>
        <fullName evidence="3">Ubiquitin-conjugating enzyme family protein</fullName>
    </submittedName>
</protein>
<reference evidence="4" key="1">
    <citation type="journal article" date="2019" name="Curr. Biol.">
        <title>Genome Sequence of Striga asiatica Provides Insight into the Evolution of Plant Parasitism.</title>
        <authorList>
            <person name="Yoshida S."/>
            <person name="Kim S."/>
            <person name="Wafula E.K."/>
            <person name="Tanskanen J."/>
            <person name="Kim Y.M."/>
            <person name="Honaas L."/>
            <person name="Yang Z."/>
            <person name="Spallek T."/>
            <person name="Conn C.E."/>
            <person name="Ichihashi Y."/>
            <person name="Cheong K."/>
            <person name="Cui S."/>
            <person name="Der J.P."/>
            <person name="Gundlach H."/>
            <person name="Jiao Y."/>
            <person name="Hori C."/>
            <person name="Ishida J.K."/>
            <person name="Kasahara H."/>
            <person name="Kiba T."/>
            <person name="Kim M.S."/>
            <person name="Koo N."/>
            <person name="Laohavisit A."/>
            <person name="Lee Y.H."/>
            <person name="Lumba S."/>
            <person name="McCourt P."/>
            <person name="Mortimer J.C."/>
            <person name="Mutuku J.M."/>
            <person name="Nomura T."/>
            <person name="Sasaki-Sekimoto Y."/>
            <person name="Seto Y."/>
            <person name="Wang Y."/>
            <person name="Wakatake T."/>
            <person name="Sakakibara H."/>
            <person name="Demura T."/>
            <person name="Yamaguchi S."/>
            <person name="Yoneyama K."/>
            <person name="Manabe R.I."/>
            <person name="Nelson D.C."/>
            <person name="Schulman A.H."/>
            <person name="Timko M.P."/>
            <person name="dePamphilis C.W."/>
            <person name="Choi D."/>
            <person name="Shirasu K."/>
        </authorList>
    </citation>
    <scope>NUCLEOTIDE SEQUENCE [LARGE SCALE GENOMIC DNA]</scope>
    <source>
        <strain evidence="4">cv. UVA1</strain>
    </source>
</reference>
<dbReference type="AlphaFoldDB" id="A0A5A7QU07"/>
<dbReference type="EMBL" id="BKCP01008070">
    <property type="protein sequence ID" value="GER47927.1"/>
    <property type="molecule type" value="Genomic_DNA"/>
</dbReference>
<keyword evidence="1" id="KW-0472">Membrane</keyword>
<dbReference type="InterPro" id="IPR000608">
    <property type="entry name" value="UBC"/>
</dbReference>
<dbReference type="Gene3D" id="3.10.110.10">
    <property type="entry name" value="Ubiquitin Conjugating Enzyme"/>
    <property type="match status" value="1"/>
</dbReference>
<evidence type="ECO:0000259" key="2">
    <source>
        <dbReference type="Pfam" id="PF00179"/>
    </source>
</evidence>
<keyword evidence="4" id="KW-1185">Reference proteome</keyword>
<evidence type="ECO:0000313" key="4">
    <source>
        <dbReference type="Proteomes" id="UP000325081"/>
    </source>
</evidence>
<feature type="domain" description="UBC core" evidence="2">
    <location>
        <begin position="50"/>
        <end position="105"/>
    </location>
</feature>
<keyword evidence="1" id="KW-1133">Transmembrane helix</keyword>
<comment type="caution">
    <text evidence="3">The sequence shown here is derived from an EMBL/GenBank/DDBJ whole genome shotgun (WGS) entry which is preliminary data.</text>
</comment>
<evidence type="ECO:0000256" key="1">
    <source>
        <dbReference type="SAM" id="Phobius"/>
    </source>
</evidence>
<dbReference type="InterPro" id="IPR016135">
    <property type="entry name" value="UBQ-conjugating_enzyme/RWD"/>
</dbReference>
<keyword evidence="1" id="KW-0812">Transmembrane</keyword>
<dbReference type="Proteomes" id="UP000325081">
    <property type="component" value="Unassembled WGS sequence"/>
</dbReference>
<feature type="transmembrane region" description="Helical" evidence="1">
    <location>
        <begin position="12"/>
        <end position="33"/>
    </location>
</feature>
<gene>
    <name evidence="3" type="ORF">STAS_25068</name>
</gene>
<dbReference type="Pfam" id="PF00179">
    <property type="entry name" value="UQ_con"/>
    <property type="match status" value="1"/>
</dbReference>
<dbReference type="CDD" id="cd23794">
    <property type="entry name" value="UBCc_UBE2F_UBE2M"/>
    <property type="match status" value="1"/>
</dbReference>
<sequence>MSMALKLLGKGLWLLFVLSVVPPVIYIVIYSWAGIVSAMGGKYISELNLPKTCSMSFPNGKDDLMNIVVTIRSDEGYYLGGTFVFSFQISPLYPHAAPKVKCKTKEPNHEDPLNHDAAAAVLRDNPKTFESNVRRAMTGGYVGQAYFQRCI</sequence>
<name>A0A5A7QU07_STRAF</name>